<name>A0A0A9BZF4_ARUDO</name>
<sequence>MSTSYFQRLNLDHQEMKKSIRVGMDLHSMPVWGRRGRRGRQREEGERCSCGGRVP</sequence>
<evidence type="ECO:0000313" key="2">
    <source>
        <dbReference type="EMBL" id="JAD64622.1"/>
    </source>
</evidence>
<dbReference type="EMBL" id="GBRH01233273">
    <property type="protein sequence ID" value="JAD64622.1"/>
    <property type="molecule type" value="Transcribed_RNA"/>
</dbReference>
<evidence type="ECO:0000256" key="1">
    <source>
        <dbReference type="SAM" id="MobiDB-lite"/>
    </source>
</evidence>
<reference evidence="2" key="2">
    <citation type="journal article" date="2015" name="Data Brief">
        <title>Shoot transcriptome of the giant reed, Arundo donax.</title>
        <authorList>
            <person name="Barrero R.A."/>
            <person name="Guerrero F.D."/>
            <person name="Moolhuijzen P."/>
            <person name="Goolsby J.A."/>
            <person name="Tidwell J."/>
            <person name="Bellgard S.E."/>
            <person name="Bellgard M.I."/>
        </authorList>
    </citation>
    <scope>NUCLEOTIDE SEQUENCE</scope>
    <source>
        <tissue evidence="2">Shoot tissue taken approximately 20 cm above the soil surface</tissue>
    </source>
</reference>
<accession>A0A0A9BZF4</accession>
<reference evidence="2" key="1">
    <citation type="submission" date="2014-09" db="EMBL/GenBank/DDBJ databases">
        <authorList>
            <person name="Magalhaes I.L.F."/>
            <person name="Oliveira U."/>
            <person name="Santos F.R."/>
            <person name="Vidigal T.H.D.A."/>
            <person name="Brescovit A.D."/>
            <person name="Santos A.J."/>
        </authorList>
    </citation>
    <scope>NUCLEOTIDE SEQUENCE</scope>
    <source>
        <tissue evidence="2">Shoot tissue taken approximately 20 cm above the soil surface</tissue>
    </source>
</reference>
<dbReference type="AlphaFoldDB" id="A0A0A9BZF4"/>
<feature type="region of interest" description="Disordered" evidence="1">
    <location>
        <begin position="34"/>
        <end position="55"/>
    </location>
</feature>
<organism evidence="2">
    <name type="scientific">Arundo donax</name>
    <name type="common">Giant reed</name>
    <name type="synonym">Donax arundinaceus</name>
    <dbReference type="NCBI Taxonomy" id="35708"/>
    <lineage>
        <taxon>Eukaryota</taxon>
        <taxon>Viridiplantae</taxon>
        <taxon>Streptophyta</taxon>
        <taxon>Embryophyta</taxon>
        <taxon>Tracheophyta</taxon>
        <taxon>Spermatophyta</taxon>
        <taxon>Magnoliopsida</taxon>
        <taxon>Liliopsida</taxon>
        <taxon>Poales</taxon>
        <taxon>Poaceae</taxon>
        <taxon>PACMAD clade</taxon>
        <taxon>Arundinoideae</taxon>
        <taxon>Arundineae</taxon>
        <taxon>Arundo</taxon>
    </lineage>
</organism>
<protein>
    <submittedName>
        <fullName evidence="2">Uncharacterized protein</fullName>
    </submittedName>
</protein>
<proteinExistence type="predicted"/>